<feature type="domain" description="C2H2-type" evidence="10">
    <location>
        <begin position="152"/>
        <end position="174"/>
    </location>
</feature>
<dbReference type="FunFam" id="3.30.160.60:FF:000036">
    <property type="entry name" value="GLI family zinc finger 3"/>
    <property type="match status" value="1"/>
</dbReference>
<evidence type="ECO:0000256" key="4">
    <source>
        <dbReference type="ARBA" id="ARBA00022737"/>
    </source>
</evidence>
<evidence type="ECO:0000313" key="11">
    <source>
        <dbReference type="EMBL" id="KAL2089964.1"/>
    </source>
</evidence>
<evidence type="ECO:0000256" key="1">
    <source>
        <dbReference type="ARBA" id="ARBA00004123"/>
    </source>
</evidence>
<feature type="region of interest" description="Disordered" evidence="9">
    <location>
        <begin position="23"/>
        <end position="54"/>
    </location>
</feature>
<dbReference type="Gene3D" id="3.30.160.60">
    <property type="entry name" value="Classic Zinc Finger"/>
    <property type="match status" value="2"/>
</dbReference>
<feature type="compositionally biased region" description="Basic and acidic residues" evidence="9">
    <location>
        <begin position="252"/>
        <end position="265"/>
    </location>
</feature>
<dbReference type="InterPro" id="IPR043359">
    <property type="entry name" value="GLI-like"/>
</dbReference>
<dbReference type="InterPro" id="IPR036236">
    <property type="entry name" value="Znf_C2H2_sf"/>
</dbReference>
<gene>
    <name evidence="11" type="ORF">ACEWY4_014652</name>
</gene>
<evidence type="ECO:0000256" key="9">
    <source>
        <dbReference type="SAM" id="MobiDB-lite"/>
    </source>
</evidence>
<protein>
    <recommendedName>
        <fullName evidence="10">C2H2-type domain-containing protein</fullName>
    </recommendedName>
</protein>
<dbReference type="FunFam" id="3.30.160.60:FF:003185">
    <property type="entry name" value="Lame duck, isoform C"/>
    <property type="match status" value="1"/>
</dbReference>
<evidence type="ECO:0000256" key="2">
    <source>
        <dbReference type="ARBA" id="ARBA00010831"/>
    </source>
</evidence>
<name>A0ABD1JSV7_9TELE</name>
<evidence type="ECO:0000256" key="5">
    <source>
        <dbReference type="ARBA" id="ARBA00022771"/>
    </source>
</evidence>
<dbReference type="SMART" id="SM00355">
    <property type="entry name" value="ZnF_C2H2"/>
    <property type="match status" value="2"/>
</dbReference>
<comment type="subcellular location">
    <subcellularLocation>
        <location evidence="1">Nucleus</location>
    </subcellularLocation>
</comment>
<evidence type="ECO:0000256" key="8">
    <source>
        <dbReference type="PROSITE-ProRule" id="PRU00042"/>
    </source>
</evidence>
<evidence type="ECO:0000256" key="3">
    <source>
        <dbReference type="ARBA" id="ARBA00022723"/>
    </source>
</evidence>
<dbReference type="PANTHER" id="PTHR45718">
    <property type="entry name" value="TRANSCRIPTIONAL ACTIVATOR CUBITUS INTERRUPTUS"/>
    <property type="match status" value="1"/>
</dbReference>
<dbReference type="GO" id="GO:0008270">
    <property type="term" value="F:zinc ion binding"/>
    <property type="evidence" value="ECO:0007669"/>
    <property type="project" value="UniProtKB-KW"/>
</dbReference>
<proteinExistence type="inferred from homology"/>
<keyword evidence="3" id="KW-0479">Metal-binding</keyword>
<dbReference type="AlphaFoldDB" id="A0ABD1JSV7"/>
<sequence length="279" mass="30417">MSRRRSDTLRPFSRQTAGRFSAPVTAHFPWKHQAGGRGAGLRPQPTAHGSRPTLSHSLSVMGLSSLLLTAPSGWTVTPVFTDRSEALFQNQPVSKGLPSMPTALSIESALQVTEGGLSGALSPGRDEGPIRRMAAHSFAVTGAWPQGQFEGCNKAFSRLENLKIHLRSHTGEKPYLCQHPGCQKAFSNSSDRAKHQRTHLDTPLGARVKAGRLQRWHVPPQRGHQLTCPRSLKPRYAAAMAICFIAAAPDARTDARTNRRPHEPTPARANRSPAFSLPR</sequence>
<keyword evidence="4" id="KW-0677">Repeat</keyword>
<feature type="region of interest" description="Disordered" evidence="9">
    <location>
        <begin position="252"/>
        <end position="279"/>
    </location>
</feature>
<comment type="caution">
    <text evidence="11">The sequence shown here is derived from an EMBL/GenBank/DDBJ whole genome shotgun (WGS) entry which is preliminary data.</text>
</comment>
<reference evidence="11 12" key="1">
    <citation type="submission" date="2024-09" db="EMBL/GenBank/DDBJ databases">
        <title>A chromosome-level genome assembly of Gray's grenadier anchovy, Coilia grayii.</title>
        <authorList>
            <person name="Fu Z."/>
        </authorList>
    </citation>
    <scope>NUCLEOTIDE SEQUENCE [LARGE SCALE GENOMIC DNA]</scope>
    <source>
        <strain evidence="11">G4</strain>
        <tissue evidence="11">Muscle</tissue>
    </source>
</reference>
<evidence type="ECO:0000313" key="12">
    <source>
        <dbReference type="Proteomes" id="UP001591681"/>
    </source>
</evidence>
<evidence type="ECO:0000259" key="10">
    <source>
        <dbReference type="PROSITE" id="PS50157"/>
    </source>
</evidence>
<organism evidence="11 12">
    <name type="scientific">Coilia grayii</name>
    <name type="common">Gray's grenadier anchovy</name>
    <dbReference type="NCBI Taxonomy" id="363190"/>
    <lineage>
        <taxon>Eukaryota</taxon>
        <taxon>Metazoa</taxon>
        <taxon>Chordata</taxon>
        <taxon>Craniata</taxon>
        <taxon>Vertebrata</taxon>
        <taxon>Euteleostomi</taxon>
        <taxon>Actinopterygii</taxon>
        <taxon>Neopterygii</taxon>
        <taxon>Teleostei</taxon>
        <taxon>Clupei</taxon>
        <taxon>Clupeiformes</taxon>
        <taxon>Clupeoidei</taxon>
        <taxon>Engraulidae</taxon>
        <taxon>Coilinae</taxon>
        <taxon>Coilia</taxon>
    </lineage>
</organism>
<dbReference type="Proteomes" id="UP001591681">
    <property type="component" value="Unassembled WGS sequence"/>
</dbReference>
<keyword evidence="6" id="KW-0862">Zinc</keyword>
<dbReference type="InterPro" id="IPR013087">
    <property type="entry name" value="Znf_C2H2_type"/>
</dbReference>
<keyword evidence="7" id="KW-0539">Nucleus</keyword>
<evidence type="ECO:0000256" key="7">
    <source>
        <dbReference type="ARBA" id="ARBA00023242"/>
    </source>
</evidence>
<dbReference type="PROSITE" id="PS50157">
    <property type="entry name" value="ZINC_FINGER_C2H2_2"/>
    <property type="match status" value="2"/>
</dbReference>
<dbReference type="SUPFAM" id="SSF57667">
    <property type="entry name" value="beta-beta-alpha zinc fingers"/>
    <property type="match status" value="1"/>
</dbReference>
<keyword evidence="5 8" id="KW-0863">Zinc-finger</keyword>
<comment type="similarity">
    <text evidence="2">Belongs to the GLI C2H2-type zinc-finger protein family.</text>
</comment>
<dbReference type="Pfam" id="PF00096">
    <property type="entry name" value="zf-C2H2"/>
    <property type="match status" value="2"/>
</dbReference>
<evidence type="ECO:0000256" key="6">
    <source>
        <dbReference type="ARBA" id="ARBA00022833"/>
    </source>
</evidence>
<dbReference type="GO" id="GO:0005634">
    <property type="term" value="C:nucleus"/>
    <property type="evidence" value="ECO:0007669"/>
    <property type="project" value="UniProtKB-SubCell"/>
</dbReference>
<dbReference type="PROSITE" id="PS00028">
    <property type="entry name" value="ZINC_FINGER_C2H2_1"/>
    <property type="match status" value="1"/>
</dbReference>
<dbReference type="PANTHER" id="PTHR45718:SF7">
    <property type="entry name" value="C2H2-TYPE DOMAIN-CONTAINING PROTEIN"/>
    <property type="match status" value="1"/>
</dbReference>
<dbReference type="EMBL" id="JBHFQA010000012">
    <property type="protein sequence ID" value="KAL2089964.1"/>
    <property type="molecule type" value="Genomic_DNA"/>
</dbReference>
<accession>A0ABD1JSV7</accession>
<keyword evidence="12" id="KW-1185">Reference proteome</keyword>
<feature type="domain" description="C2H2-type" evidence="10">
    <location>
        <begin position="175"/>
        <end position="199"/>
    </location>
</feature>